<dbReference type="GO" id="GO:0009507">
    <property type="term" value="C:chloroplast"/>
    <property type="evidence" value="ECO:0007669"/>
    <property type="project" value="UniProtKB-SubCell"/>
</dbReference>
<dbReference type="GeneID" id="9480950"/>
<comment type="similarity">
    <text evidence="1 4 5">Belongs to the universal ribosomal protein uL11 family.</text>
</comment>
<evidence type="ECO:0000259" key="7">
    <source>
        <dbReference type="Pfam" id="PF03946"/>
    </source>
</evidence>
<dbReference type="Gene3D" id="3.30.1550.10">
    <property type="entry name" value="Ribosomal protein L11/L12, N-terminal domain"/>
    <property type="match status" value="1"/>
</dbReference>
<dbReference type="RefSeq" id="YP_003795309.1">
    <property type="nucleotide sequence ID" value="NC_014340.2"/>
</dbReference>
<dbReference type="SUPFAM" id="SSF46906">
    <property type="entry name" value="Ribosomal protein L11, C-terminal domain"/>
    <property type="match status" value="1"/>
</dbReference>
<dbReference type="Pfam" id="PF00298">
    <property type="entry name" value="Ribosomal_L11"/>
    <property type="match status" value="1"/>
</dbReference>
<comment type="function">
    <text evidence="4">Forms part of the ribosomal stalk which helps the ribosome interact with GTP-bound translation factors.</text>
</comment>
<dbReference type="GO" id="GO:0003735">
    <property type="term" value="F:structural constituent of ribosome"/>
    <property type="evidence" value="ECO:0007669"/>
    <property type="project" value="InterPro"/>
</dbReference>
<name>D9IXE3_9ALVE</name>
<geneLocation type="chloroplast" evidence="8"/>
<feature type="domain" description="Large ribosomal subunit protein uL11 C-terminal" evidence="6">
    <location>
        <begin position="69"/>
        <end position="137"/>
    </location>
</feature>
<dbReference type="Pfam" id="PF03946">
    <property type="entry name" value="Ribosomal_L11_N"/>
    <property type="match status" value="1"/>
</dbReference>
<keyword evidence="3 4" id="KW-0687">Ribonucleoprotein</keyword>
<reference evidence="8" key="2">
    <citation type="submission" date="2013-03" db="EMBL/GenBank/DDBJ databases">
        <title>Split photosystem protein, linear topology, and growth of structural complexity in the recombination-driven plastid genome of Chromera velia.</title>
        <authorList>
            <person name="Janouskovec J."/>
            <person name="Sobotka R."/>
            <person name="Lai D.-H."/>
            <person name="Flegontov P."/>
            <person name="Konik P."/>
            <person name="Komenda J."/>
            <person name="Ali S."/>
            <person name="Prasil O."/>
            <person name="Pain A."/>
            <person name="Obornik M."/>
            <person name="Lukes J."/>
            <person name="Keeling P.J."/>
        </authorList>
    </citation>
    <scope>NUCLEOTIDE SEQUENCE</scope>
    <source>
        <strain evidence="8">CCMP2878</strain>
    </source>
</reference>
<dbReference type="SMART" id="SM00649">
    <property type="entry name" value="RL11"/>
    <property type="match status" value="1"/>
</dbReference>
<evidence type="ECO:0000259" key="6">
    <source>
        <dbReference type="Pfam" id="PF00298"/>
    </source>
</evidence>
<dbReference type="PANTHER" id="PTHR11661">
    <property type="entry name" value="60S RIBOSOMAL PROTEIN L12"/>
    <property type="match status" value="1"/>
</dbReference>
<proteinExistence type="inferred from homology"/>
<dbReference type="AlphaFoldDB" id="D9IXE3"/>
<gene>
    <name evidence="4 8" type="primary">rpl11</name>
</gene>
<dbReference type="SUPFAM" id="SSF54747">
    <property type="entry name" value="Ribosomal L11/L12e N-terminal domain"/>
    <property type="match status" value="1"/>
</dbReference>
<keyword evidence="4" id="KW-0699">rRNA-binding</keyword>
<organism evidence="8">
    <name type="scientific">Chromera velia</name>
    <dbReference type="NCBI Taxonomy" id="505693"/>
    <lineage>
        <taxon>Eukaryota</taxon>
        <taxon>Sar</taxon>
        <taxon>Alveolata</taxon>
        <taxon>Colpodellida</taxon>
        <taxon>Chromeraceae</taxon>
        <taxon>Chromera</taxon>
    </lineage>
</organism>
<dbReference type="Gene3D" id="1.10.10.250">
    <property type="entry name" value="Ribosomal protein L11, C-terminal domain"/>
    <property type="match status" value="1"/>
</dbReference>
<dbReference type="InterPro" id="IPR036769">
    <property type="entry name" value="Ribosomal_uL11_C_sf"/>
</dbReference>
<comment type="subcellular location">
    <subcellularLocation>
        <location evidence="4">Plastid</location>
        <location evidence="4">Chloroplast</location>
    </subcellularLocation>
</comment>
<dbReference type="NCBIfam" id="TIGR01632">
    <property type="entry name" value="L11_bact"/>
    <property type="match status" value="1"/>
</dbReference>
<dbReference type="InterPro" id="IPR000911">
    <property type="entry name" value="Ribosomal_uL11"/>
</dbReference>
<dbReference type="InterPro" id="IPR036796">
    <property type="entry name" value="Ribosomal_uL11_N_sf"/>
</dbReference>
<accession>D9IXE3</accession>
<sequence>MKKLKTLLKLSLEAKKANPSPPVGPILGQYGVNLGLFCSTYNDLTKNLEGIVPVEISIFNDKSFTLNLKTAPTSILLLKQLKKTKGSSKPNLQKIGQLKISELFPIAETKLKELNTKNLTQAVLSIQGTAQSLGISIV</sequence>
<keyword evidence="8" id="KW-0150">Chloroplast</keyword>
<keyword evidence="2 4" id="KW-0689">Ribosomal protein</keyword>
<dbReference type="GO" id="GO:0070180">
    <property type="term" value="F:large ribosomal subunit rRNA binding"/>
    <property type="evidence" value="ECO:0007669"/>
    <property type="project" value="UniProtKB-UniRule"/>
</dbReference>
<dbReference type="InterPro" id="IPR006519">
    <property type="entry name" value="Ribosomal_uL11_bac-typ"/>
</dbReference>
<dbReference type="CDD" id="cd00349">
    <property type="entry name" value="Ribosomal_L11"/>
    <property type="match status" value="1"/>
</dbReference>
<dbReference type="PANTHER" id="PTHR11661:SF1">
    <property type="entry name" value="LARGE RIBOSOMAL SUBUNIT PROTEIN UL11M"/>
    <property type="match status" value="1"/>
</dbReference>
<dbReference type="HAMAP" id="MF_00736">
    <property type="entry name" value="Ribosomal_uL11"/>
    <property type="match status" value="1"/>
</dbReference>
<dbReference type="GO" id="GO:0006412">
    <property type="term" value="P:translation"/>
    <property type="evidence" value="ECO:0007669"/>
    <property type="project" value="UniProtKB-UniRule"/>
</dbReference>
<protein>
    <recommendedName>
        <fullName evidence="4">Large ribosomal subunit protein uL11c</fullName>
    </recommendedName>
</protein>
<comment type="subunit">
    <text evidence="4">Part of the ribosomal stalk of the 50S ribosomal subunit. Interacts with L10 and the large rRNA to form the base of the stalk. L10 forms an elongated spine to which L12 dimers bind in a sequential fashion forming a multimeric L10(L12)X complex.</text>
</comment>
<feature type="domain" description="Large ribosomal subunit protein uL11 N-terminal" evidence="7">
    <location>
        <begin position="9"/>
        <end position="64"/>
    </location>
</feature>
<evidence type="ECO:0000256" key="4">
    <source>
        <dbReference type="HAMAP-Rule" id="MF_00736"/>
    </source>
</evidence>
<dbReference type="InterPro" id="IPR020783">
    <property type="entry name" value="Ribosomal_uL11_C"/>
</dbReference>
<keyword evidence="8" id="KW-0934">Plastid</keyword>
<keyword evidence="4" id="KW-0694">RNA-binding</keyword>
<reference evidence="8" key="1">
    <citation type="journal article" date="2010" name="Proc. Natl. Acad. Sci. U.S.A.">
        <title>A common red algal origin of the apicomplexan, dinoflagellate, and heterokont plastids.</title>
        <authorList>
            <person name="Janouskovec J."/>
            <person name="Horak A."/>
            <person name="Obornik M."/>
            <person name="Lukes J."/>
            <person name="Keeling P.J."/>
        </authorList>
    </citation>
    <scope>NUCLEOTIDE SEQUENCE</scope>
    <source>
        <strain evidence="8">CCMP2878</strain>
    </source>
</reference>
<dbReference type="InterPro" id="IPR020784">
    <property type="entry name" value="Ribosomal_uL11_N"/>
</dbReference>
<dbReference type="EMBL" id="HM222967">
    <property type="protein sequence ID" value="ADJ66551.1"/>
    <property type="molecule type" value="Genomic_DNA"/>
</dbReference>
<evidence type="ECO:0000256" key="3">
    <source>
        <dbReference type="ARBA" id="ARBA00023274"/>
    </source>
</evidence>
<evidence type="ECO:0000256" key="2">
    <source>
        <dbReference type="ARBA" id="ARBA00022980"/>
    </source>
</evidence>
<dbReference type="GO" id="GO:0005762">
    <property type="term" value="C:mitochondrial large ribosomal subunit"/>
    <property type="evidence" value="ECO:0007669"/>
    <property type="project" value="TreeGrafter"/>
</dbReference>
<evidence type="ECO:0000256" key="1">
    <source>
        <dbReference type="ARBA" id="ARBA00010537"/>
    </source>
</evidence>
<evidence type="ECO:0000313" key="8">
    <source>
        <dbReference type="EMBL" id="ADJ66551.1"/>
    </source>
</evidence>
<evidence type="ECO:0000256" key="5">
    <source>
        <dbReference type="RuleBase" id="RU003978"/>
    </source>
</evidence>